<dbReference type="InterPro" id="IPR011992">
    <property type="entry name" value="EF-hand-dom_pair"/>
</dbReference>
<dbReference type="SUPFAM" id="SSF52047">
    <property type="entry name" value="RNI-like"/>
    <property type="match status" value="1"/>
</dbReference>
<dbReference type="Gene3D" id="1.10.238.10">
    <property type="entry name" value="EF-hand"/>
    <property type="match status" value="1"/>
</dbReference>
<dbReference type="EMBL" id="CAJNNV010001104">
    <property type="protein sequence ID" value="CAE8584314.1"/>
    <property type="molecule type" value="Genomic_DNA"/>
</dbReference>
<dbReference type="InterPro" id="IPR002048">
    <property type="entry name" value="EF_hand_dom"/>
</dbReference>
<dbReference type="GO" id="GO:0005509">
    <property type="term" value="F:calcium ion binding"/>
    <property type="evidence" value="ECO:0007669"/>
    <property type="project" value="InterPro"/>
</dbReference>
<dbReference type="AlphaFoldDB" id="A0A813DFD4"/>
<dbReference type="Proteomes" id="UP000654075">
    <property type="component" value="Unassembled WGS sequence"/>
</dbReference>
<accession>A0A813DFD4</accession>
<protein>
    <recommendedName>
        <fullName evidence="1">EF-hand domain-containing protein</fullName>
    </recommendedName>
</protein>
<evidence type="ECO:0000259" key="1">
    <source>
        <dbReference type="PROSITE" id="PS50222"/>
    </source>
</evidence>
<dbReference type="PROSITE" id="PS50222">
    <property type="entry name" value="EF_HAND_2"/>
    <property type="match status" value="1"/>
</dbReference>
<dbReference type="Gene3D" id="3.80.10.10">
    <property type="entry name" value="Ribonuclease Inhibitor"/>
    <property type="match status" value="1"/>
</dbReference>
<evidence type="ECO:0000313" key="2">
    <source>
        <dbReference type="EMBL" id="CAE8584314.1"/>
    </source>
</evidence>
<dbReference type="InterPro" id="IPR032675">
    <property type="entry name" value="LRR_dom_sf"/>
</dbReference>
<dbReference type="SUPFAM" id="SSF47473">
    <property type="entry name" value="EF-hand"/>
    <property type="match status" value="1"/>
</dbReference>
<sequence>MSQTSVEKVKQIFAEYDSSGCGSISVLDFMAVLKIIANGSLPEEEIESSLATAIGKQEDGTLKVDEVLNWMFRDAGSGSPKLLGDNLQEKIEEWKTDDELKGLASVLAPELSDISLNFVSPDQFTDAGLGHIGAGLPPGLSKLDLRFLFSWTECGISSAGLGKFVAALPRGLTDLGLVFANDELDDQALEELANGLPAGLKTMKLGFKGNDVFTDNGLAKLMSGMSPGLQEVTLNFDSNTSLTDASLERLAEWLSGAGAGVTKLCVIDSHNENFTDAGFKKLCSALPKDLTELELNFNSSGISLELQKKFAQGTDKRISFLGA</sequence>
<feature type="domain" description="EF-hand" evidence="1">
    <location>
        <begin position="4"/>
        <end position="39"/>
    </location>
</feature>
<proteinExistence type="predicted"/>
<organism evidence="2 3">
    <name type="scientific">Polarella glacialis</name>
    <name type="common">Dinoflagellate</name>
    <dbReference type="NCBI Taxonomy" id="89957"/>
    <lineage>
        <taxon>Eukaryota</taxon>
        <taxon>Sar</taxon>
        <taxon>Alveolata</taxon>
        <taxon>Dinophyceae</taxon>
        <taxon>Suessiales</taxon>
        <taxon>Suessiaceae</taxon>
        <taxon>Polarella</taxon>
    </lineage>
</organism>
<name>A0A813DFD4_POLGL</name>
<comment type="caution">
    <text evidence="2">The sequence shown here is derived from an EMBL/GenBank/DDBJ whole genome shotgun (WGS) entry which is preliminary data.</text>
</comment>
<reference evidence="2" key="1">
    <citation type="submission" date="2021-02" db="EMBL/GenBank/DDBJ databases">
        <authorList>
            <person name="Dougan E. K."/>
            <person name="Rhodes N."/>
            <person name="Thang M."/>
            <person name="Chan C."/>
        </authorList>
    </citation>
    <scope>NUCLEOTIDE SEQUENCE</scope>
</reference>
<gene>
    <name evidence="2" type="ORF">PGLA1383_LOCUS3249</name>
</gene>
<keyword evidence="3" id="KW-1185">Reference proteome</keyword>
<evidence type="ECO:0000313" key="3">
    <source>
        <dbReference type="Proteomes" id="UP000654075"/>
    </source>
</evidence>